<evidence type="ECO:0000256" key="6">
    <source>
        <dbReference type="ARBA" id="ARBA00022771"/>
    </source>
</evidence>
<name>A0ABD6E6Y1_9BILA</name>
<keyword evidence="7 9" id="KW-0862">Zinc</keyword>
<dbReference type="SUPFAM" id="SSF57850">
    <property type="entry name" value="RING/U-box"/>
    <property type="match status" value="1"/>
</dbReference>
<dbReference type="GO" id="GO:0008270">
    <property type="term" value="F:zinc ion binding"/>
    <property type="evidence" value="ECO:0007669"/>
    <property type="project" value="UniProtKB-KW"/>
</dbReference>
<dbReference type="Pfam" id="PF18102">
    <property type="entry name" value="DTC"/>
    <property type="match status" value="1"/>
</dbReference>
<dbReference type="AlphaFoldDB" id="A0ABD6E6Y1"/>
<dbReference type="InterPro" id="IPR039396">
    <property type="entry name" value="Deltex_C"/>
</dbReference>
<protein>
    <recommendedName>
        <fullName evidence="9">E3 ubiquitin-protein ligase</fullName>
        <ecNumber evidence="9">2.3.2.27</ecNumber>
    </recommendedName>
</protein>
<accession>A0ABD6E6Y1</accession>
<dbReference type="InterPro" id="IPR013083">
    <property type="entry name" value="Znf_RING/FYVE/PHD"/>
</dbReference>
<dbReference type="SUPFAM" id="SSF52949">
    <property type="entry name" value="Macro domain-like"/>
    <property type="match status" value="1"/>
</dbReference>
<sequence length="461" mass="51364">MGNYDRSGGFVIDWNSKRLSVMQGDITSASTNGILISCNPTMKLYPDHVTVSGMIASSAGLVFRQAVREYNKTHPSVEVGNAVAFPGGELKADWIICVSATHRVNLKEAYVNAFAIVDEKKLISVCFCCFGSGALRIDIELSAEAAISVLDEMMNGGKLKALKDITIMDIRPNNVIRIKNTFRSKVPFLTGATVVEDTRKNQDNTAEEQASCLNIDNFTVPFSPTTVDDNKGELDDVCSICHGNFAEEDGGEVVKMKKCDHFFHKSCIQLSFTKLQAQCPVCKKWYGAPHGNQPLNSTMQFYLRKGTVPGYDDVKGYYVIKYEIPSGIQTNEHLRPGTLYYGIRRTAYLPDNEKGRKVLQLFRLAFSCRLMFTVGDSITTGMRNVVTWNGIHNKTSLYGGAEKYVNALFFRCVHFYNSGSSDMLYRITVSFGYPDPSYLDRVLEELASMGITEKLLESSEY</sequence>
<keyword evidence="6 8" id="KW-0863">Zinc-finger</keyword>
<evidence type="ECO:0000256" key="4">
    <source>
        <dbReference type="ARBA" id="ARBA00022679"/>
    </source>
</evidence>
<dbReference type="PROSITE" id="PS51154">
    <property type="entry name" value="MACRO"/>
    <property type="match status" value="1"/>
</dbReference>
<feature type="domain" description="RING-type" evidence="10">
    <location>
        <begin position="238"/>
        <end position="283"/>
    </location>
</feature>
<dbReference type="GO" id="GO:0005737">
    <property type="term" value="C:cytoplasm"/>
    <property type="evidence" value="ECO:0007669"/>
    <property type="project" value="UniProtKB-SubCell"/>
</dbReference>
<comment type="pathway">
    <text evidence="2 9">Protein modification; protein ubiquitination.</text>
</comment>
<evidence type="ECO:0000256" key="2">
    <source>
        <dbReference type="ARBA" id="ARBA00004906"/>
    </source>
</evidence>
<evidence type="ECO:0000313" key="13">
    <source>
        <dbReference type="Proteomes" id="UP001608902"/>
    </source>
</evidence>
<dbReference type="Pfam" id="PF13639">
    <property type="entry name" value="zf-RING_2"/>
    <property type="match status" value="1"/>
</dbReference>
<dbReference type="CDD" id="cd09633">
    <property type="entry name" value="Deltex_C"/>
    <property type="match status" value="1"/>
</dbReference>
<dbReference type="Gene3D" id="3.30.390.130">
    <property type="match status" value="1"/>
</dbReference>
<dbReference type="Pfam" id="PF01661">
    <property type="entry name" value="Macro"/>
    <property type="match status" value="1"/>
</dbReference>
<evidence type="ECO:0000259" key="10">
    <source>
        <dbReference type="PROSITE" id="PS50089"/>
    </source>
</evidence>
<dbReference type="InterPro" id="IPR002589">
    <property type="entry name" value="Macro_dom"/>
</dbReference>
<keyword evidence="13" id="KW-1185">Reference proteome</keyword>
<evidence type="ECO:0000256" key="7">
    <source>
        <dbReference type="ARBA" id="ARBA00022833"/>
    </source>
</evidence>
<dbReference type="EC" id="2.3.2.27" evidence="9"/>
<organism evidence="12 13">
    <name type="scientific">Gnathostoma spinigerum</name>
    <dbReference type="NCBI Taxonomy" id="75299"/>
    <lineage>
        <taxon>Eukaryota</taxon>
        <taxon>Metazoa</taxon>
        <taxon>Ecdysozoa</taxon>
        <taxon>Nematoda</taxon>
        <taxon>Chromadorea</taxon>
        <taxon>Rhabditida</taxon>
        <taxon>Spirurina</taxon>
        <taxon>Gnathostomatomorpha</taxon>
        <taxon>Gnathostomatoidea</taxon>
        <taxon>Gnathostomatidae</taxon>
        <taxon>Gnathostoma</taxon>
    </lineage>
</organism>
<feature type="domain" description="Macro" evidence="11">
    <location>
        <begin position="6"/>
        <end position="186"/>
    </location>
</feature>
<dbReference type="GO" id="GO:0061630">
    <property type="term" value="F:ubiquitin protein ligase activity"/>
    <property type="evidence" value="ECO:0007669"/>
    <property type="project" value="UniProtKB-UniRule"/>
</dbReference>
<comment type="catalytic activity">
    <reaction evidence="1 9">
        <text>S-ubiquitinyl-[E2 ubiquitin-conjugating enzyme]-L-cysteine + [acceptor protein]-L-lysine = [E2 ubiquitin-conjugating enzyme]-L-cysteine + N(6)-ubiquitinyl-[acceptor protein]-L-lysine.</text>
        <dbReference type="EC" id="2.3.2.27"/>
    </reaction>
</comment>
<dbReference type="Proteomes" id="UP001608902">
    <property type="component" value="Unassembled WGS sequence"/>
</dbReference>
<dbReference type="Gene3D" id="3.30.40.10">
    <property type="entry name" value="Zinc/RING finger domain, C3HC4 (zinc finger)"/>
    <property type="match status" value="1"/>
</dbReference>
<evidence type="ECO:0000256" key="9">
    <source>
        <dbReference type="RuleBase" id="RU367105"/>
    </source>
</evidence>
<dbReference type="SMART" id="SM00184">
    <property type="entry name" value="RING"/>
    <property type="match status" value="1"/>
</dbReference>
<keyword evidence="9" id="KW-0963">Cytoplasm</keyword>
<evidence type="ECO:0000313" key="12">
    <source>
        <dbReference type="EMBL" id="MFH4975445.1"/>
    </source>
</evidence>
<dbReference type="EMBL" id="JBGFUD010000909">
    <property type="protein sequence ID" value="MFH4975445.1"/>
    <property type="molecule type" value="Genomic_DNA"/>
</dbReference>
<dbReference type="SMART" id="SM00506">
    <property type="entry name" value="A1pp"/>
    <property type="match status" value="1"/>
</dbReference>
<gene>
    <name evidence="12" type="ORF">AB6A40_002154</name>
</gene>
<evidence type="ECO:0000256" key="8">
    <source>
        <dbReference type="PROSITE-ProRule" id="PRU00175"/>
    </source>
</evidence>
<comment type="subcellular location">
    <subcellularLocation>
        <location evidence="9">Cytoplasm</location>
    </subcellularLocation>
</comment>
<dbReference type="InterPro" id="IPR001841">
    <property type="entry name" value="Znf_RING"/>
</dbReference>
<evidence type="ECO:0000259" key="11">
    <source>
        <dbReference type="PROSITE" id="PS51154"/>
    </source>
</evidence>
<dbReference type="GO" id="GO:0016567">
    <property type="term" value="P:protein ubiquitination"/>
    <property type="evidence" value="ECO:0007669"/>
    <property type="project" value="UniProtKB-UniRule"/>
</dbReference>
<keyword evidence="4 9" id="KW-0808">Transferase</keyword>
<comment type="caution">
    <text evidence="12">The sequence shown here is derived from an EMBL/GenBank/DDBJ whole genome shotgun (WGS) entry which is preliminary data.</text>
</comment>
<dbReference type="InterPro" id="IPR043472">
    <property type="entry name" value="Macro_dom-like"/>
</dbReference>
<reference evidence="12 13" key="1">
    <citation type="submission" date="2024-08" db="EMBL/GenBank/DDBJ databases">
        <title>Gnathostoma spinigerum genome.</title>
        <authorList>
            <person name="Gonzalez-Bertolin B."/>
            <person name="Monzon S."/>
            <person name="Zaballos A."/>
            <person name="Jimenez P."/>
            <person name="Dekumyoy P."/>
            <person name="Varona S."/>
            <person name="Cuesta I."/>
            <person name="Sumanam S."/>
            <person name="Adisakwattana P."/>
            <person name="Gasser R.B."/>
            <person name="Hernandez-Gonzalez A."/>
            <person name="Young N.D."/>
            <person name="Perteguer M.J."/>
        </authorList>
    </citation>
    <scope>NUCLEOTIDE SEQUENCE [LARGE SCALE GENOMIC DNA]</scope>
    <source>
        <strain evidence="12">AL3</strain>
        <tissue evidence="12">Liver</tissue>
    </source>
</reference>
<evidence type="ECO:0000256" key="1">
    <source>
        <dbReference type="ARBA" id="ARBA00000900"/>
    </source>
</evidence>
<dbReference type="PROSITE" id="PS50089">
    <property type="entry name" value="ZF_RING_2"/>
    <property type="match status" value="1"/>
</dbReference>
<dbReference type="InterPro" id="IPR039399">
    <property type="entry name" value="Deltex_C_sf"/>
</dbReference>
<dbReference type="Gene3D" id="3.40.220.10">
    <property type="entry name" value="Leucine Aminopeptidase, subunit E, domain 1"/>
    <property type="match status" value="1"/>
</dbReference>
<dbReference type="InterPro" id="IPR039398">
    <property type="entry name" value="Deltex_fam"/>
</dbReference>
<proteinExistence type="inferred from homology"/>
<dbReference type="PANTHER" id="PTHR12622">
    <property type="entry name" value="DELTEX-RELATED"/>
    <property type="match status" value="1"/>
</dbReference>
<comment type="similarity">
    <text evidence="3 9">Belongs to the Deltex family.</text>
</comment>
<evidence type="ECO:0000256" key="5">
    <source>
        <dbReference type="ARBA" id="ARBA00022723"/>
    </source>
</evidence>
<keyword evidence="5 9" id="KW-0479">Metal-binding</keyword>
<evidence type="ECO:0000256" key="3">
    <source>
        <dbReference type="ARBA" id="ARBA00009413"/>
    </source>
</evidence>